<dbReference type="EMBL" id="CAFBMB010000070">
    <property type="protein sequence ID" value="CAB4901787.1"/>
    <property type="molecule type" value="Genomic_DNA"/>
</dbReference>
<organism evidence="1">
    <name type="scientific">freshwater metagenome</name>
    <dbReference type="NCBI Taxonomy" id="449393"/>
    <lineage>
        <taxon>unclassified sequences</taxon>
        <taxon>metagenomes</taxon>
        <taxon>ecological metagenomes</taxon>
    </lineage>
</organism>
<proteinExistence type="predicted"/>
<reference evidence="1" key="1">
    <citation type="submission" date="2020-05" db="EMBL/GenBank/DDBJ databases">
        <authorList>
            <person name="Chiriac C."/>
            <person name="Salcher M."/>
            <person name="Ghai R."/>
            <person name="Kavagutti S V."/>
        </authorList>
    </citation>
    <scope>NUCLEOTIDE SEQUENCE</scope>
</reference>
<accession>A0A6J7G1M6</accession>
<sequence>MNDLEELARSRALNDPVIIGAGEGDDLADAEVNECFLTRALELCRVVEGTGTDDAALALHEARHRVIGANSARVGQ</sequence>
<protein>
    <submittedName>
        <fullName evidence="1">Unannotated protein</fullName>
    </submittedName>
</protein>
<evidence type="ECO:0000313" key="1">
    <source>
        <dbReference type="EMBL" id="CAB4901787.1"/>
    </source>
</evidence>
<name>A0A6J7G1M6_9ZZZZ</name>
<gene>
    <name evidence="1" type="ORF">UFOPK3516_00975</name>
</gene>
<dbReference type="AlphaFoldDB" id="A0A6J7G1M6"/>